<organism evidence="1 2">
    <name type="scientific">Streptomyces indicus</name>
    <dbReference type="NCBI Taxonomy" id="417292"/>
    <lineage>
        <taxon>Bacteria</taxon>
        <taxon>Bacillati</taxon>
        <taxon>Actinomycetota</taxon>
        <taxon>Actinomycetes</taxon>
        <taxon>Kitasatosporales</taxon>
        <taxon>Streptomycetaceae</taxon>
        <taxon>Streptomyces</taxon>
    </lineage>
</organism>
<accession>A0A1G9CK88</accession>
<evidence type="ECO:0000313" key="1">
    <source>
        <dbReference type="EMBL" id="SDK52100.1"/>
    </source>
</evidence>
<name>A0A1G9CK88_9ACTN</name>
<protein>
    <submittedName>
        <fullName evidence="1">Uncharacterized protein</fullName>
    </submittedName>
</protein>
<gene>
    <name evidence="1" type="ORF">SAMN05421806_108178</name>
</gene>
<dbReference type="EMBL" id="FNFF01000008">
    <property type="protein sequence ID" value="SDK52100.1"/>
    <property type="molecule type" value="Genomic_DNA"/>
</dbReference>
<dbReference type="Proteomes" id="UP000199155">
    <property type="component" value="Unassembled WGS sequence"/>
</dbReference>
<sequence length="212" mass="23575">MGPVGRERPKGLLVTCLCSAQRTKWGAGVGVYRQTVVDLDATEEQAEEWGGRGWRWLLDEGFIRAEPWRGDVVHLGGPNWREAVDLAAWDWRARAEGFDPEPCGAVELITGRTVFLAGPYDPPSAICPHCGNATADWPMAAVDAWHSTGAAAFSCRTCAREVPLPDWTWTDDYFAFAHVGFQFEDWPRLSPAFTTAFAEALGHRVRFLHGTW</sequence>
<dbReference type="AlphaFoldDB" id="A0A1G9CK88"/>
<reference evidence="1 2" key="1">
    <citation type="submission" date="2016-10" db="EMBL/GenBank/DDBJ databases">
        <authorList>
            <person name="de Groot N.N."/>
        </authorList>
    </citation>
    <scope>NUCLEOTIDE SEQUENCE [LARGE SCALE GENOMIC DNA]</scope>
    <source>
        <strain evidence="1 2">CGMCC 4.5727</strain>
    </source>
</reference>
<proteinExistence type="predicted"/>
<keyword evidence="2" id="KW-1185">Reference proteome</keyword>
<evidence type="ECO:0000313" key="2">
    <source>
        <dbReference type="Proteomes" id="UP000199155"/>
    </source>
</evidence>